<dbReference type="Proteomes" id="UP000001311">
    <property type="component" value="Chromosome"/>
</dbReference>
<dbReference type="HOGENOM" id="CLU_939682_0_0_5"/>
<evidence type="ECO:0000313" key="2">
    <source>
        <dbReference type="EMBL" id="ABV84947.1"/>
    </source>
</evidence>
<dbReference type="KEGG" id="rms:RMA_0837"/>
<reference evidence="2 3" key="1">
    <citation type="journal article" date="2007" name="Genome Res.">
        <title>Lateral gene transfer between obligate intracellular bacteria: evidence from the Rickettsia massiliae genome.</title>
        <authorList>
            <person name="Blanc G."/>
            <person name="Ogata H."/>
            <person name="Robert C."/>
            <person name="Audic S."/>
            <person name="Claverie J.-M."/>
            <person name="Raoult D."/>
        </authorList>
    </citation>
    <scope>NUCLEOTIDE SEQUENCE [LARGE SCALE GENOMIC DNA]</scope>
    <source>
        <strain evidence="3">Mtu5</strain>
    </source>
</reference>
<proteinExistence type="predicted"/>
<evidence type="ECO:0000313" key="3">
    <source>
        <dbReference type="Proteomes" id="UP000001311"/>
    </source>
</evidence>
<feature type="region of interest" description="Disordered" evidence="1">
    <location>
        <begin position="325"/>
        <end position="348"/>
    </location>
</feature>
<organism evidence="2 3">
    <name type="scientific">Rickettsia massiliae (strain Mtu5)</name>
    <dbReference type="NCBI Taxonomy" id="416276"/>
    <lineage>
        <taxon>Bacteria</taxon>
        <taxon>Pseudomonadati</taxon>
        <taxon>Pseudomonadota</taxon>
        <taxon>Alphaproteobacteria</taxon>
        <taxon>Rickettsiales</taxon>
        <taxon>Rickettsiaceae</taxon>
        <taxon>Rickettsieae</taxon>
        <taxon>Rickettsia</taxon>
        <taxon>spotted fever group</taxon>
    </lineage>
</organism>
<dbReference type="EMBL" id="CP000683">
    <property type="protein sequence ID" value="ABV84947.1"/>
    <property type="molecule type" value="Genomic_DNA"/>
</dbReference>
<evidence type="ECO:0000256" key="1">
    <source>
        <dbReference type="SAM" id="MobiDB-lite"/>
    </source>
</evidence>
<feature type="compositionally biased region" description="Low complexity" evidence="1">
    <location>
        <begin position="328"/>
        <end position="340"/>
    </location>
</feature>
<feature type="compositionally biased region" description="Basic and acidic residues" evidence="1">
    <location>
        <begin position="11"/>
        <end position="23"/>
    </location>
</feature>
<gene>
    <name evidence="2" type="ordered locus">RMA_0837</name>
</gene>
<feature type="region of interest" description="Disordered" evidence="1">
    <location>
        <begin position="1"/>
        <end position="63"/>
    </location>
</feature>
<keyword evidence="3" id="KW-1185">Reference proteome</keyword>
<sequence>MNMAQDNIPKSVKDRIQEWEQKSKNMSNNSPKNTKPAVPPKPTSEQIKAWNKAHKKQTDFTTHAQALDDDIFVDTPSPQVETQKPIIFSKPAPEQTTVPEETPKKQSNLTVKEKIEKFFQDHNIDTKDALIPEFSRYIELSGSMAGKRLDVTIKAYEQSLGRLIKQVGVPQKEFVSFIEDDLIKNHPHKDKFEKINQHYKLPEPPKLSDIIDNLRELVNNDDIVAHLKQSRKHLEFKEKVNNIIQIYDDNKHNPAAIAKVEAKLKEIGKWCEETTKMDNNPIWKNIGNFIKYSFTGDKAKAAFYKDAIKNSTQNTKKAIAEIQKALTNPSPHSSNVPPSKNKGERYRS</sequence>
<name>A8F211_RICM5</name>
<accession>A8F211</accession>
<protein>
    <submittedName>
        <fullName evidence="2">Uncharacterized protein</fullName>
    </submittedName>
</protein>
<feature type="compositionally biased region" description="Low complexity" evidence="1">
    <location>
        <begin position="24"/>
        <end position="35"/>
    </location>
</feature>
<dbReference type="AlphaFoldDB" id="A8F211"/>